<sequence>MRIIESSFRELYEEYLSSGLTVRDFCANQDFAVSTFYRWQKLLRETEQPKEFVPLVMEQQPLVKSASHPFLSVSEGKSEIQENELEFTFPNGTKLQLRGHVDAALLKTIVHLY</sequence>
<name>A0A941J1B3_9BACT</name>
<dbReference type="Proteomes" id="UP000679220">
    <property type="component" value="Unassembled WGS sequence"/>
</dbReference>
<dbReference type="EMBL" id="JAGTAR010000094">
    <property type="protein sequence ID" value="MBR8538409.1"/>
    <property type="molecule type" value="Genomic_DNA"/>
</dbReference>
<dbReference type="NCBIfam" id="NF047593">
    <property type="entry name" value="IS66_ISAeme5_TnpA"/>
    <property type="match status" value="1"/>
</dbReference>
<dbReference type="AlphaFoldDB" id="A0A941J1B3"/>
<keyword evidence="2" id="KW-1185">Reference proteome</keyword>
<comment type="caution">
    <text evidence="1">The sequence shown here is derived from an EMBL/GenBank/DDBJ whole genome shotgun (WGS) entry which is preliminary data.</text>
</comment>
<evidence type="ECO:0000313" key="1">
    <source>
        <dbReference type="EMBL" id="MBR8538409.1"/>
    </source>
</evidence>
<reference evidence="1" key="2">
    <citation type="submission" date="2021-04" db="EMBL/GenBank/DDBJ databases">
        <authorList>
            <person name="Zhang T."/>
            <person name="Zhang Y."/>
            <person name="Lu D."/>
            <person name="Zuo D."/>
            <person name="Du Z."/>
        </authorList>
    </citation>
    <scope>NUCLEOTIDE SEQUENCE</scope>
    <source>
        <strain evidence="1">JR1</strain>
    </source>
</reference>
<protein>
    <submittedName>
        <fullName evidence="1">IS66 family insertion sequence element accessory protein TnpB</fullName>
    </submittedName>
</protein>
<proteinExistence type="predicted"/>
<dbReference type="RefSeq" id="WP_212193432.1">
    <property type="nucleotide sequence ID" value="NZ_JAGTAR010000094.1"/>
</dbReference>
<gene>
    <name evidence="1" type="ORF">KDU71_22765</name>
</gene>
<evidence type="ECO:0000313" key="2">
    <source>
        <dbReference type="Proteomes" id="UP000679220"/>
    </source>
</evidence>
<reference evidence="1" key="1">
    <citation type="journal article" date="2018" name="Int. J. Syst. Evol. Microbiol.">
        <title>Carboxylicivirga sediminis sp. nov., isolated from coastal sediment.</title>
        <authorList>
            <person name="Wang F.Q."/>
            <person name="Ren L.H."/>
            <person name="Zou R.J."/>
            <person name="Sun Y.Z."/>
            <person name="Liu X.J."/>
            <person name="Jiang F."/>
            <person name="Liu L.J."/>
        </authorList>
    </citation>
    <scope>NUCLEOTIDE SEQUENCE</scope>
    <source>
        <strain evidence="1">JR1</strain>
    </source>
</reference>
<organism evidence="1 2">
    <name type="scientific">Carboxylicivirga sediminis</name>
    <dbReference type="NCBI Taxonomy" id="2006564"/>
    <lineage>
        <taxon>Bacteria</taxon>
        <taxon>Pseudomonadati</taxon>
        <taxon>Bacteroidota</taxon>
        <taxon>Bacteroidia</taxon>
        <taxon>Marinilabiliales</taxon>
        <taxon>Marinilabiliaceae</taxon>
        <taxon>Carboxylicivirga</taxon>
    </lineage>
</organism>
<accession>A0A941J1B3</accession>